<proteinExistence type="predicted"/>
<keyword evidence="2" id="KW-1185">Reference proteome</keyword>
<name>A0A397S0J3_9GLOM</name>
<evidence type="ECO:0000313" key="2">
    <source>
        <dbReference type="Proteomes" id="UP000265703"/>
    </source>
</evidence>
<evidence type="ECO:0000313" key="1">
    <source>
        <dbReference type="EMBL" id="RIA79062.1"/>
    </source>
</evidence>
<comment type="caution">
    <text evidence="1">The sequence shown here is derived from an EMBL/GenBank/DDBJ whole genome shotgun (WGS) entry which is preliminary data.</text>
</comment>
<organism evidence="1 2">
    <name type="scientific">Glomus cerebriforme</name>
    <dbReference type="NCBI Taxonomy" id="658196"/>
    <lineage>
        <taxon>Eukaryota</taxon>
        <taxon>Fungi</taxon>
        <taxon>Fungi incertae sedis</taxon>
        <taxon>Mucoromycota</taxon>
        <taxon>Glomeromycotina</taxon>
        <taxon>Glomeromycetes</taxon>
        <taxon>Glomerales</taxon>
        <taxon>Glomeraceae</taxon>
        <taxon>Glomus</taxon>
    </lineage>
</organism>
<dbReference type="EMBL" id="QKYT01001605">
    <property type="protein sequence ID" value="RIA79062.1"/>
    <property type="molecule type" value="Genomic_DNA"/>
</dbReference>
<accession>A0A397S0J3</accession>
<dbReference type="Proteomes" id="UP000265703">
    <property type="component" value="Unassembled WGS sequence"/>
</dbReference>
<protein>
    <submittedName>
        <fullName evidence="1">Uncharacterized protein</fullName>
    </submittedName>
</protein>
<reference evidence="1 2" key="1">
    <citation type="submission" date="2018-06" db="EMBL/GenBank/DDBJ databases">
        <title>Comparative genomics reveals the genomic features of Rhizophagus irregularis, R. cerebriforme, R. diaphanum and Gigaspora rosea, and their symbiotic lifestyle signature.</title>
        <authorList>
            <person name="Morin E."/>
            <person name="San Clemente H."/>
            <person name="Chen E.C.H."/>
            <person name="De La Providencia I."/>
            <person name="Hainaut M."/>
            <person name="Kuo A."/>
            <person name="Kohler A."/>
            <person name="Murat C."/>
            <person name="Tang N."/>
            <person name="Roy S."/>
            <person name="Loubradou J."/>
            <person name="Henrissat B."/>
            <person name="Grigoriev I.V."/>
            <person name="Corradi N."/>
            <person name="Roux C."/>
            <person name="Martin F.M."/>
        </authorList>
    </citation>
    <scope>NUCLEOTIDE SEQUENCE [LARGE SCALE GENOMIC DNA]</scope>
    <source>
        <strain evidence="1 2">DAOM 227022</strain>
    </source>
</reference>
<dbReference type="AlphaFoldDB" id="A0A397S0J3"/>
<sequence>MVNIRKELILTTINRAHALIDNNIHNNLEKRHEFRKQIILADESLTKDEKSIAIKILNDL</sequence>
<gene>
    <name evidence="1" type="ORF">C1645_841629</name>
</gene>
<dbReference type="OrthoDB" id="2479247at2759"/>